<reference evidence="1 2" key="1">
    <citation type="submission" date="2021-06" db="EMBL/GenBank/DDBJ databases">
        <title>Caerostris extrusa draft genome.</title>
        <authorList>
            <person name="Kono N."/>
            <person name="Arakawa K."/>
        </authorList>
    </citation>
    <scope>NUCLEOTIDE SEQUENCE [LARGE SCALE GENOMIC DNA]</scope>
</reference>
<accession>A0AAV4PB15</accession>
<comment type="caution">
    <text evidence="1">The sequence shown here is derived from an EMBL/GenBank/DDBJ whole genome shotgun (WGS) entry which is preliminary data.</text>
</comment>
<name>A0AAV4PB15_CAEEX</name>
<proteinExistence type="predicted"/>
<keyword evidence="2" id="KW-1185">Reference proteome</keyword>
<gene>
    <name evidence="1" type="ORF">CEXT_146071</name>
</gene>
<organism evidence="1 2">
    <name type="scientific">Caerostris extrusa</name>
    <name type="common">Bark spider</name>
    <name type="synonym">Caerostris bankana</name>
    <dbReference type="NCBI Taxonomy" id="172846"/>
    <lineage>
        <taxon>Eukaryota</taxon>
        <taxon>Metazoa</taxon>
        <taxon>Ecdysozoa</taxon>
        <taxon>Arthropoda</taxon>
        <taxon>Chelicerata</taxon>
        <taxon>Arachnida</taxon>
        <taxon>Araneae</taxon>
        <taxon>Araneomorphae</taxon>
        <taxon>Entelegynae</taxon>
        <taxon>Araneoidea</taxon>
        <taxon>Araneidae</taxon>
        <taxon>Caerostris</taxon>
    </lineage>
</organism>
<dbReference type="AlphaFoldDB" id="A0AAV4PB15"/>
<dbReference type="Proteomes" id="UP001054945">
    <property type="component" value="Unassembled WGS sequence"/>
</dbReference>
<sequence length="84" mass="9278">MSLVLNLNAGAGVRFAKRFKLQRRDICIAEESVFQEDDGVYGEGFDDGGVEPKLGLFFAEIVFVCGGCQSPRKLADLLWEDATF</sequence>
<evidence type="ECO:0000313" key="2">
    <source>
        <dbReference type="Proteomes" id="UP001054945"/>
    </source>
</evidence>
<evidence type="ECO:0000313" key="1">
    <source>
        <dbReference type="EMBL" id="GIX94228.1"/>
    </source>
</evidence>
<protein>
    <submittedName>
        <fullName evidence="1">Uncharacterized protein</fullName>
    </submittedName>
</protein>
<dbReference type="EMBL" id="BPLR01004349">
    <property type="protein sequence ID" value="GIX94228.1"/>
    <property type="molecule type" value="Genomic_DNA"/>
</dbReference>